<protein>
    <submittedName>
        <fullName evidence="1">Uncharacterized protein</fullName>
    </submittedName>
</protein>
<gene>
    <name evidence="1" type="ORF">NCTC11370_02705</name>
</gene>
<organism evidence="1 2">
    <name type="scientific">Fluoribacter dumoffii</name>
    <dbReference type="NCBI Taxonomy" id="463"/>
    <lineage>
        <taxon>Bacteria</taxon>
        <taxon>Pseudomonadati</taxon>
        <taxon>Pseudomonadota</taxon>
        <taxon>Gammaproteobacteria</taxon>
        <taxon>Legionellales</taxon>
        <taxon>Legionellaceae</taxon>
        <taxon>Fluoribacter</taxon>
    </lineage>
</organism>
<accession>A0A377GCU9</accession>
<name>A0A377GCU9_9GAMM</name>
<reference evidence="1 2" key="1">
    <citation type="submission" date="2018-06" db="EMBL/GenBank/DDBJ databases">
        <authorList>
            <consortium name="Pathogen Informatics"/>
            <person name="Doyle S."/>
        </authorList>
    </citation>
    <scope>NUCLEOTIDE SEQUENCE [LARGE SCALE GENOMIC DNA]</scope>
    <source>
        <strain evidence="1 2">NCTC11370</strain>
    </source>
</reference>
<dbReference type="RefSeq" id="WP_010654721.1">
    <property type="nucleotide sequence ID" value="NZ_JAPHOO010000001.1"/>
</dbReference>
<keyword evidence="2" id="KW-1185">Reference proteome</keyword>
<evidence type="ECO:0000313" key="1">
    <source>
        <dbReference type="EMBL" id="STO22613.1"/>
    </source>
</evidence>
<dbReference type="EMBL" id="UGGT01000001">
    <property type="protein sequence ID" value="STO22613.1"/>
    <property type="molecule type" value="Genomic_DNA"/>
</dbReference>
<dbReference type="STRING" id="1094715.GCA_000236165_02550"/>
<dbReference type="Proteomes" id="UP000254554">
    <property type="component" value="Unassembled WGS sequence"/>
</dbReference>
<sequence length="75" mass="8159">MSQFSTSKMLGRLAAGQIKPRVEEVSQENEEVEKEIAVPQLTPSAKPSEDLEMKNILGAILGPSFSKGNSPMDKK</sequence>
<dbReference type="GeneID" id="93293463"/>
<dbReference type="AlphaFoldDB" id="A0A377GCU9"/>
<evidence type="ECO:0000313" key="2">
    <source>
        <dbReference type="Proteomes" id="UP000254554"/>
    </source>
</evidence>
<dbReference type="OrthoDB" id="5649529at2"/>
<proteinExistence type="predicted"/>